<protein>
    <recommendedName>
        <fullName evidence="3">YSIRK Gram-positive signal peptide domain-containing protein</fullName>
    </recommendedName>
</protein>
<evidence type="ECO:0000256" key="2">
    <source>
        <dbReference type="SAM" id="SignalP"/>
    </source>
</evidence>
<dbReference type="NCBIfam" id="TIGR01168">
    <property type="entry name" value="YSIRK_signal"/>
    <property type="match status" value="1"/>
</dbReference>
<feature type="chain" id="PRO_5010560120" description="YSIRK Gram-positive signal peptide domain-containing protein" evidence="2">
    <location>
        <begin position="48"/>
        <end position="109"/>
    </location>
</feature>
<organism evidence="4 5">
    <name type="scientific">Dolosigranulum pigrum</name>
    <dbReference type="NCBI Taxonomy" id="29394"/>
    <lineage>
        <taxon>Bacteria</taxon>
        <taxon>Bacillati</taxon>
        <taxon>Bacillota</taxon>
        <taxon>Bacilli</taxon>
        <taxon>Lactobacillales</taxon>
        <taxon>Carnobacteriaceae</taxon>
        <taxon>Dolosigranulum</taxon>
    </lineage>
</organism>
<evidence type="ECO:0000313" key="4">
    <source>
        <dbReference type="EMBL" id="OOL81344.1"/>
    </source>
</evidence>
<reference evidence="4 5" key="1">
    <citation type="submission" date="2017-01" db="EMBL/GenBank/DDBJ databases">
        <title>Complete Genome Sequence of Dolosigranulum pigrum isolated from a Patient with interstitial lung disease.</title>
        <authorList>
            <person name="Mukhopadhyay R."/>
            <person name="Joaquin J."/>
            <person name="Hogue R."/>
            <person name="Fitzgerald S."/>
            <person name="Jospin G."/>
            <person name="Eisen J.A."/>
            <person name="Chaturvedi V."/>
        </authorList>
    </citation>
    <scope>NUCLEOTIDE SEQUENCE [LARGE SCALE GENOMIC DNA]</scope>
    <source>
        <strain evidence="4 5">15S00348</strain>
    </source>
</reference>
<dbReference type="Pfam" id="PF04650">
    <property type="entry name" value="YSIRK_signal"/>
    <property type="match status" value="1"/>
</dbReference>
<proteinExistence type="predicted"/>
<feature type="domain" description="YSIRK Gram-positive signal peptide" evidence="3">
    <location>
        <begin position="17"/>
        <end position="41"/>
    </location>
</feature>
<dbReference type="Proteomes" id="UP000190409">
    <property type="component" value="Unassembled WGS sequence"/>
</dbReference>
<evidence type="ECO:0000313" key="5">
    <source>
        <dbReference type="Proteomes" id="UP000190409"/>
    </source>
</evidence>
<sequence length="109" mass="12145">MVGKNNKKEQLRKNATKNTRFSLKKLSVGVASVAVGASLLVGNVAHAEEAALKQDSNKSNSYCSSLLMVFLNKQRHLRVHKKNLWSSNTLKLLQDIQMLNFHVLGKITN</sequence>
<evidence type="ECO:0000256" key="1">
    <source>
        <dbReference type="ARBA" id="ARBA00022729"/>
    </source>
</evidence>
<accession>A0A1S8KNM0</accession>
<keyword evidence="1 2" id="KW-0732">Signal</keyword>
<gene>
    <name evidence="4" type="ORF">BWX42_06050</name>
</gene>
<dbReference type="AlphaFoldDB" id="A0A1S8KNM0"/>
<dbReference type="InterPro" id="IPR005877">
    <property type="entry name" value="YSIRK_signal_dom"/>
</dbReference>
<comment type="caution">
    <text evidence="4">The sequence shown here is derived from an EMBL/GenBank/DDBJ whole genome shotgun (WGS) entry which is preliminary data.</text>
</comment>
<dbReference type="EMBL" id="MUYF01000003">
    <property type="protein sequence ID" value="OOL81344.1"/>
    <property type="molecule type" value="Genomic_DNA"/>
</dbReference>
<feature type="signal peptide" evidence="2">
    <location>
        <begin position="1"/>
        <end position="47"/>
    </location>
</feature>
<evidence type="ECO:0000259" key="3">
    <source>
        <dbReference type="Pfam" id="PF04650"/>
    </source>
</evidence>
<name>A0A1S8KNM0_9LACT</name>